<feature type="transmembrane region" description="Helical" evidence="2">
    <location>
        <begin position="394"/>
        <end position="414"/>
    </location>
</feature>
<accession>A0A8J3T2E5</accession>
<feature type="domain" description="YdbS-like PH" evidence="3">
    <location>
        <begin position="85"/>
        <end position="163"/>
    </location>
</feature>
<sequence length="526" mass="56166">MNGPAARTPTTPESRTGGNGEAGAPWSRLDPGLFRLGLARSLGPMAPIAVTALVARERLNLQTLITLGGILATLFVIMVIGLVRYVTTRYRVTAERVELRSGLVVRRHRSVPRDRVRSVDLTADPLRRIFGLATVRIGTGQNDEEKGLVLDGISRRDARLLRTALLGRAAPADSVITELRPAWVGYALLSSWSLLIGLAPFGVFFRVLDAVGVSPAEVGSLGELWESVTETHPAVVVAVAVAIVLAIGLTGTLLLYVEAWWNFRLTREPDRTFSIRRGLLTTRSVALEERRLHGVEMAEPLPLRWGRGARVKAVATGLAEDESVVLLPPAPRAEAHRVAAAVLAGHVPAESVASTTPAGSAVLAGYAPPAPASPILAPLAVHPRAALRRRVSRAIWPPVAVAVLFAGLAAWLSWVPGSLWVAGALMLPITLLLAFDAYRNLGHGLHGPYFVTRYGTARRRTVALRRTGIIGWTISRSPFQRRAGLLTLGATTAAGSGIYKVRDVSVAGGLAFAEESVPGLLAPFVR</sequence>
<comment type="caution">
    <text evidence="4">The sequence shown here is derived from an EMBL/GenBank/DDBJ whole genome shotgun (WGS) entry which is preliminary data.</text>
</comment>
<name>A0A8J3T2E5_9ACTN</name>
<protein>
    <recommendedName>
        <fullName evidence="3">YdbS-like PH domain-containing protein</fullName>
    </recommendedName>
</protein>
<feature type="domain" description="YdbS-like PH" evidence="3">
    <location>
        <begin position="450"/>
        <end position="507"/>
    </location>
</feature>
<dbReference type="EMBL" id="BOOK01000036">
    <property type="protein sequence ID" value="GII03033.1"/>
    <property type="molecule type" value="Genomic_DNA"/>
</dbReference>
<organism evidence="4 5">
    <name type="scientific">Planobispora takensis</name>
    <dbReference type="NCBI Taxonomy" id="1367882"/>
    <lineage>
        <taxon>Bacteria</taxon>
        <taxon>Bacillati</taxon>
        <taxon>Actinomycetota</taxon>
        <taxon>Actinomycetes</taxon>
        <taxon>Streptosporangiales</taxon>
        <taxon>Streptosporangiaceae</taxon>
        <taxon>Planobispora</taxon>
    </lineage>
</organism>
<keyword evidence="5" id="KW-1185">Reference proteome</keyword>
<dbReference type="AlphaFoldDB" id="A0A8J3T2E5"/>
<gene>
    <name evidence="4" type="ORF">Pta02_50410</name>
</gene>
<dbReference type="PANTHER" id="PTHR34473:SF2">
    <property type="entry name" value="UPF0699 TRANSMEMBRANE PROTEIN YDBT"/>
    <property type="match status" value="1"/>
</dbReference>
<reference evidence="4" key="1">
    <citation type="submission" date="2021-01" db="EMBL/GenBank/DDBJ databases">
        <title>Whole genome shotgun sequence of Planobispora takensis NBRC 109077.</title>
        <authorList>
            <person name="Komaki H."/>
            <person name="Tamura T."/>
        </authorList>
    </citation>
    <scope>NUCLEOTIDE SEQUENCE</scope>
    <source>
        <strain evidence="4">NBRC 109077</strain>
    </source>
</reference>
<feature type="transmembrane region" description="Helical" evidence="2">
    <location>
        <begin position="420"/>
        <end position="438"/>
    </location>
</feature>
<dbReference type="InterPro" id="IPR014529">
    <property type="entry name" value="UCP026631"/>
</dbReference>
<dbReference type="Proteomes" id="UP000634476">
    <property type="component" value="Unassembled WGS sequence"/>
</dbReference>
<proteinExistence type="predicted"/>
<evidence type="ECO:0000313" key="5">
    <source>
        <dbReference type="Proteomes" id="UP000634476"/>
    </source>
</evidence>
<evidence type="ECO:0000256" key="2">
    <source>
        <dbReference type="SAM" id="Phobius"/>
    </source>
</evidence>
<keyword evidence="2" id="KW-0472">Membrane</keyword>
<dbReference type="PANTHER" id="PTHR34473">
    <property type="entry name" value="UPF0699 TRANSMEMBRANE PROTEIN YDBS"/>
    <property type="match status" value="1"/>
</dbReference>
<evidence type="ECO:0000256" key="1">
    <source>
        <dbReference type="SAM" id="MobiDB-lite"/>
    </source>
</evidence>
<dbReference type="PIRSF" id="PIRSF026631">
    <property type="entry name" value="UCP026631"/>
    <property type="match status" value="1"/>
</dbReference>
<keyword evidence="2" id="KW-1133">Transmembrane helix</keyword>
<dbReference type="InterPro" id="IPR005182">
    <property type="entry name" value="YdbS-like_PH"/>
</dbReference>
<evidence type="ECO:0000259" key="3">
    <source>
        <dbReference type="Pfam" id="PF03703"/>
    </source>
</evidence>
<dbReference type="Pfam" id="PF03703">
    <property type="entry name" value="bPH_2"/>
    <property type="match status" value="2"/>
</dbReference>
<feature type="transmembrane region" description="Helical" evidence="2">
    <location>
        <begin position="183"/>
        <end position="205"/>
    </location>
</feature>
<feature type="region of interest" description="Disordered" evidence="1">
    <location>
        <begin position="1"/>
        <end position="26"/>
    </location>
</feature>
<feature type="transmembrane region" description="Helical" evidence="2">
    <location>
        <begin position="64"/>
        <end position="86"/>
    </location>
</feature>
<evidence type="ECO:0000313" key="4">
    <source>
        <dbReference type="EMBL" id="GII03033.1"/>
    </source>
</evidence>
<keyword evidence="2" id="KW-0812">Transmembrane</keyword>
<feature type="transmembrane region" description="Helical" evidence="2">
    <location>
        <begin position="234"/>
        <end position="257"/>
    </location>
</feature>
<dbReference type="RefSeq" id="WP_203877335.1">
    <property type="nucleotide sequence ID" value="NZ_BOOK01000036.1"/>
</dbReference>